<gene>
    <name evidence="2" type="ORF">BMF94_1536</name>
</gene>
<dbReference type="AlphaFoldDB" id="A0A2S5BF31"/>
<evidence type="ECO:0000313" key="3">
    <source>
        <dbReference type="Proteomes" id="UP000237144"/>
    </source>
</evidence>
<dbReference type="Proteomes" id="UP000237144">
    <property type="component" value="Unassembled WGS sequence"/>
</dbReference>
<feature type="region of interest" description="Disordered" evidence="1">
    <location>
        <begin position="288"/>
        <end position="307"/>
    </location>
</feature>
<sequence length="416" mass="43827">MKDAWSYGTTVKPPDASTASLALRATAPVPATADTVLASDQVDLRTQIYADGAELGARSLLGSVVVEEIKSWLIKHQTALAIDRVGLPTARDGVLTIPLHAYTHSSRADALAQPSFTAVAAGGIRPKPASLAAMSLTLRFLSPSREHAERQDTPIDDEEYAARGADAPAAGDGGPAALAALLAATASDSTDLHFSLTPLLETALTKLGKKLVVAFPLCFSSRWMTRLANDHATRRSLASSLCSILFAVDSGDAAEDSGHGHHLQDDKVAREASLLKLTLQMRFGAGAGKDSGDALQGSSDPNANADDGRLDAILARALLHIGQAYSTPDSWQGPAQAHGLADTRASTSFQAPAANGNRQDRQTGESLRSSGSSKSRREQRLAQDAEDDTLTCAQLPPVFRSARFDVDDDMELDLDL</sequence>
<keyword evidence="3" id="KW-1185">Reference proteome</keyword>
<accession>A0A2S5BF31</accession>
<dbReference type="OrthoDB" id="2527924at2759"/>
<protein>
    <submittedName>
        <fullName evidence="2">Uncharacterized protein</fullName>
    </submittedName>
</protein>
<dbReference type="EMBL" id="PJQD01000016">
    <property type="protein sequence ID" value="POY75379.1"/>
    <property type="molecule type" value="Genomic_DNA"/>
</dbReference>
<feature type="region of interest" description="Disordered" evidence="1">
    <location>
        <begin position="353"/>
        <end position="392"/>
    </location>
</feature>
<reference evidence="2 3" key="1">
    <citation type="journal article" date="2018" name="Front. Microbiol.">
        <title>Prospects for Fungal Bioremediation of Acidic Radioactive Waste Sites: Characterization and Genome Sequence of Rhodotorula taiwanensis MD1149.</title>
        <authorList>
            <person name="Tkavc R."/>
            <person name="Matrosova V.Y."/>
            <person name="Grichenko O.E."/>
            <person name="Gostincar C."/>
            <person name="Volpe R.P."/>
            <person name="Klimenkova P."/>
            <person name="Gaidamakova E.K."/>
            <person name="Zhou C.E."/>
            <person name="Stewart B.J."/>
            <person name="Lyman M.G."/>
            <person name="Malfatti S.A."/>
            <person name="Rubinfeld B."/>
            <person name="Courtot M."/>
            <person name="Singh J."/>
            <person name="Dalgard C.L."/>
            <person name="Hamilton T."/>
            <person name="Frey K.G."/>
            <person name="Gunde-Cimerman N."/>
            <person name="Dugan L."/>
            <person name="Daly M.J."/>
        </authorList>
    </citation>
    <scope>NUCLEOTIDE SEQUENCE [LARGE SCALE GENOMIC DNA]</scope>
    <source>
        <strain evidence="2 3">MD1149</strain>
    </source>
</reference>
<comment type="caution">
    <text evidence="2">The sequence shown here is derived from an EMBL/GenBank/DDBJ whole genome shotgun (WGS) entry which is preliminary data.</text>
</comment>
<proteinExistence type="predicted"/>
<evidence type="ECO:0000313" key="2">
    <source>
        <dbReference type="EMBL" id="POY75379.1"/>
    </source>
</evidence>
<name>A0A2S5BF31_9BASI</name>
<organism evidence="2 3">
    <name type="scientific">Rhodotorula taiwanensis</name>
    <dbReference type="NCBI Taxonomy" id="741276"/>
    <lineage>
        <taxon>Eukaryota</taxon>
        <taxon>Fungi</taxon>
        <taxon>Dikarya</taxon>
        <taxon>Basidiomycota</taxon>
        <taxon>Pucciniomycotina</taxon>
        <taxon>Microbotryomycetes</taxon>
        <taxon>Sporidiobolales</taxon>
        <taxon>Sporidiobolaceae</taxon>
        <taxon>Rhodotorula</taxon>
    </lineage>
</organism>
<evidence type="ECO:0000256" key="1">
    <source>
        <dbReference type="SAM" id="MobiDB-lite"/>
    </source>
</evidence>